<dbReference type="GO" id="GO:0006419">
    <property type="term" value="P:alanyl-tRNA aminoacylation"/>
    <property type="evidence" value="ECO:0007669"/>
    <property type="project" value="InterPro"/>
</dbReference>
<gene>
    <name evidence="15" type="ORF">LCGC14_0971650</name>
</gene>
<dbReference type="GO" id="GO:0004813">
    <property type="term" value="F:alanine-tRNA ligase activity"/>
    <property type="evidence" value="ECO:0007669"/>
    <property type="project" value="UniProtKB-EC"/>
</dbReference>
<evidence type="ECO:0000256" key="9">
    <source>
        <dbReference type="ARBA" id="ARBA00022833"/>
    </source>
</evidence>
<protein>
    <recommendedName>
        <fullName evidence="3">Alanine--tRNA ligase</fullName>
        <ecNumber evidence="2">6.1.1.7</ecNumber>
    </recommendedName>
</protein>
<name>A0A0F9NXR0_9ZZZZ</name>
<proteinExistence type="inferred from homology"/>
<dbReference type="SUPFAM" id="SSF50447">
    <property type="entry name" value="Translation proteins"/>
    <property type="match status" value="1"/>
</dbReference>
<dbReference type="SUPFAM" id="SSF55681">
    <property type="entry name" value="Class II aaRS and biotin synthetases"/>
    <property type="match status" value="1"/>
</dbReference>
<feature type="domain" description="Alanyl-transfer RNA synthetases family profile" evidence="14">
    <location>
        <begin position="88"/>
        <end position="762"/>
    </location>
</feature>
<keyword evidence="11" id="KW-0694">RNA-binding</keyword>
<dbReference type="GO" id="GO:0005524">
    <property type="term" value="F:ATP binding"/>
    <property type="evidence" value="ECO:0007669"/>
    <property type="project" value="UniProtKB-KW"/>
</dbReference>
<evidence type="ECO:0000313" key="15">
    <source>
        <dbReference type="EMBL" id="KKN16862.1"/>
    </source>
</evidence>
<dbReference type="Gene3D" id="3.30.930.10">
    <property type="entry name" value="Bira Bifunctional Protein, Domain 2"/>
    <property type="match status" value="1"/>
</dbReference>
<dbReference type="InterPro" id="IPR012947">
    <property type="entry name" value="tRNA_SAD"/>
</dbReference>
<evidence type="ECO:0000256" key="11">
    <source>
        <dbReference type="ARBA" id="ARBA00022884"/>
    </source>
</evidence>
<dbReference type="Pfam" id="PF07973">
    <property type="entry name" value="tRNA_SAD"/>
    <property type="match status" value="1"/>
</dbReference>
<dbReference type="InterPro" id="IPR018165">
    <property type="entry name" value="Ala-tRNA-synth_IIc_core"/>
</dbReference>
<keyword evidence="13" id="KW-0030">Aminoacyl-tRNA synthetase</keyword>
<evidence type="ECO:0000256" key="5">
    <source>
        <dbReference type="ARBA" id="ARBA00022555"/>
    </source>
</evidence>
<dbReference type="FunFam" id="3.30.980.10:FF:000004">
    <property type="entry name" value="Alanine--tRNA ligase, cytoplasmic"/>
    <property type="match status" value="1"/>
</dbReference>
<comment type="caution">
    <text evidence="15">The sequence shown here is derived from an EMBL/GenBank/DDBJ whole genome shotgun (WGS) entry which is preliminary data.</text>
</comment>
<dbReference type="InterPro" id="IPR018162">
    <property type="entry name" value="Ala-tRNA-ligase_IIc_anticod-bd"/>
</dbReference>
<dbReference type="GO" id="GO:0005737">
    <property type="term" value="C:cytoplasm"/>
    <property type="evidence" value="ECO:0007669"/>
    <property type="project" value="InterPro"/>
</dbReference>
<dbReference type="InterPro" id="IPR018163">
    <property type="entry name" value="Thr/Ala-tRNA-synth_IIc_edit"/>
</dbReference>
<dbReference type="PRINTS" id="PR00980">
    <property type="entry name" value="TRNASYNTHALA"/>
</dbReference>
<organism evidence="15">
    <name type="scientific">marine sediment metagenome</name>
    <dbReference type="NCBI Taxonomy" id="412755"/>
    <lineage>
        <taxon>unclassified sequences</taxon>
        <taxon>metagenomes</taxon>
        <taxon>ecological metagenomes</taxon>
    </lineage>
</organism>
<dbReference type="GO" id="GO:0000049">
    <property type="term" value="F:tRNA binding"/>
    <property type="evidence" value="ECO:0007669"/>
    <property type="project" value="UniProtKB-KW"/>
</dbReference>
<evidence type="ECO:0000259" key="14">
    <source>
        <dbReference type="PROSITE" id="PS50860"/>
    </source>
</evidence>
<evidence type="ECO:0000256" key="10">
    <source>
        <dbReference type="ARBA" id="ARBA00022840"/>
    </source>
</evidence>
<sequence length="993" mass="112832">MLTAEQQNLLSKCKTEKELKKVFKNIASKSPEKYFPTKELKKLGYVRKECDCCGTHFWTVQKDRIVCGDPICSGGFQVNTNNPIKVKLSFIGVWNKIVEVLEPRGYIPIKRYPCVARWNPTSEFTIASISAFQPYVVSGEVEPPAKKLIIPQFCLRFNDIQNVGLTSAHACGFVMIGQHSFVSPEEWNQGELFMDIHDFIHEGVGLPLEEITIHEDSWAGGGNFGCSLEFFSRGVELFNQVYMIFEQTPEGPRELKLKVLDMGLGQERVAWFTQGTPNMYEAIFPLVLKKLREITKIELDFNLYNRFSQYSAYLNIDEVEDMKEAWQQVSDKLGMDVKKLKETILPMTALYSVAEHTRSLLFAINDGKLPSNVGGGYNLRVIFRRAISFIDQFNWNINMADVCGWHAKELESIFPEVSEHLDEIREILDVEKKKFYATKRKAGKILENILRKGEISTENLIELYDSKGIPPDLVKSTAKKYGVKVQIPDDFYRLVVERHERTEQIHAIKKGKILNLEGVSETKSLYYYDYTNTSAEAKVLKILGKNIILDKSVAYPTSGGQLHDVGKINGQKFNDVIKQGNYTIHILDDIPRFKQYDIVKIEVDKNWRKQLSQHHTATHIVNAASRIILGGHINQTGANKTLKSSHLDITHYEQISRDAIKEIEKKSNEIVDKAVDLNLTFIPRTEAEQIYGMKIYQGGAVPGKNLRIVEIPGIDVEACGGTHLNNTSETGKIKIIKSQTIQDGVVRLTFTAGNATSELEKKNIGIVTELESFLNVNSELLIGRVKELQYKRNKLAHKAENVGSDDLFLKSIEIFKGDIITELSRILHVNREEIPSKIKKLYSEWENFKESLSLRQRFLSNENVIKLNKKARSLRDDPKYRIVIEDIDLTKKDLQKASANAFKSSADLIAVYVSRRKKGIEVAALLGPEPLKESDHSAYNMVMDCVYNFDENGKGGGNESYSTGLIMNESINKSEVTNYLKKKYYKGYYINGA</sequence>
<dbReference type="InterPro" id="IPR009000">
    <property type="entry name" value="Transl_B-barrel_sf"/>
</dbReference>
<dbReference type="EMBL" id="LAZR01003574">
    <property type="protein sequence ID" value="KKN16862.1"/>
    <property type="molecule type" value="Genomic_DNA"/>
</dbReference>
<dbReference type="InterPro" id="IPR018164">
    <property type="entry name" value="Ala-tRNA-synth_IIc_N"/>
</dbReference>
<keyword evidence="6" id="KW-0436">Ligase</keyword>
<dbReference type="PROSITE" id="PS50860">
    <property type="entry name" value="AA_TRNA_LIGASE_II_ALA"/>
    <property type="match status" value="1"/>
</dbReference>
<dbReference type="GO" id="GO:0002161">
    <property type="term" value="F:aminoacyl-tRNA deacylase activity"/>
    <property type="evidence" value="ECO:0007669"/>
    <property type="project" value="TreeGrafter"/>
</dbReference>
<evidence type="ECO:0000256" key="1">
    <source>
        <dbReference type="ARBA" id="ARBA00008226"/>
    </source>
</evidence>
<evidence type="ECO:0000256" key="3">
    <source>
        <dbReference type="ARBA" id="ARBA00017959"/>
    </source>
</evidence>
<dbReference type="InterPro" id="IPR002318">
    <property type="entry name" value="Ala-tRNA-lgiase_IIc"/>
</dbReference>
<dbReference type="SMART" id="SM00863">
    <property type="entry name" value="tRNA_SAD"/>
    <property type="match status" value="1"/>
</dbReference>
<dbReference type="Pfam" id="PF01411">
    <property type="entry name" value="tRNA-synt_2c"/>
    <property type="match status" value="1"/>
</dbReference>
<dbReference type="AlphaFoldDB" id="A0A0F9NXR0"/>
<evidence type="ECO:0000256" key="6">
    <source>
        <dbReference type="ARBA" id="ARBA00022598"/>
    </source>
</evidence>
<keyword evidence="10" id="KW-0067">ATP-binding</keyword>
<dbReference type="Gene3D" id="3.30.54.20">
    <property type="match status" value="1"/>
</dbReference>
<evidence type="ECO:0000256" key="13">
    <source>
        <dbReference type="ARBA" id="ARBA00023146"/>
    </source>
</evidence>
<accession>A0A0F9NXR0</accession>
<dbReference type="SUPFAM" id="SSF101353">
    <property type="entry name" value="Putative anticodon-binding domain of alanyl-tRNA synthetase (AlaRS)"/>
    <property type="match status" value="1"/>
</dbReference>
<keyword evidence="7" id="KW-0479">Metal-binding</keyword>
<keyword evidence="8" id="KW-0547">Nucleotide-binding</keyword>
<evidence type="ECO:0000256" key="2">
    <source>
        <dbReference type="ARBA" id="ARBA00013168"/>
    </source>
</evidence>
<dbReference type="GO" id="GO:0046872">
    <property type="term" value="F:metal ion binding"/>
    <property type="evidence" value="ECO:0007669"/>
    <property type="project" value="UniProtKB-KW"/>
</dbReference>
<dbReference type="PANTHER" id="PTHR11777:SF9">
    <property type="entry name" value="ALANINE--TRNA LIGASE, CYTOPLASMIC"/>
    <property type="match status" value="1"/>
</dbReference>
<dbReference type="Gene3D" id="3.30.980.10">
    <property type="entry name" value="Threonyl-trna Synthetase, Chain A, domain 2"/>
    <property type="match status" value="1"/>
</dbReference>
<dbReference type="NCBIfam" id="TIGR00344">
    <property type="entry name" value="alaS"/>
    <property type="match status" value="1"/>
</dbReference>
<dbReference type="PANTHER" id="PTHR11777">
    <property type="entry name" value="ALANYL-TRNA SYNTHETASE"/>
    <property type="match status" value="1"/>
</dbReference>
<keyword evidence="4" id="KW-0963">Cytoplasm</keyword>
<keyword evidence="9" id="KW-0862">Zinc</keyword>
<comment type="similarity">
    <text evidence="1">Belongs to the class-II aminoacyl-tRNA synthetase family.</text>
</comment>
<keyword evidence="5" id="KW-0820">tRNA-binding</keyword>
<dbReference type="InterPro" id="IPR050058">
    <property type="entry name" value="Ala-tRNA_ligase"/>
</dbReference>
<keyword evidence="12" id="KW-0648">Protein biosynthesis</keyword>
<evidence type="ECO:0000256" key="12">
    <source>
        <dbReference type="ARBA" id="ARBA00022917"/>
    </source>
</evidence>
<evidence type="ECO:0000256" key="7">
    <source>
        <dbReference type="ARBA" id="ARBA00022723"/>
    </source>
</evidence>
<evidence type="ECO:0000256" key="8">
    <source>
        <dbReference type="ARBA" id="ARBA00022741"/>
    </source>
</evidence>
<reference evidence="15" key="1">
    <citation type="journal article" date="2015" name="Nature">
        <title>Complex archaea that bridge the gap between prokaryotes and eukaryotes.</title>
        <authorList>
            <person name="Spang A."/>
            <person name="Saw J.H."/>
            <person name="Jorgensen S.L."/>
            <person name="Zaremba-Niedzwiedzka K."/>
            <person name="Martijn J."/>
            <person name="Lind A.E."/>
            <person name="van Eijk R."/>
            <person name="Schleper C."/>
            <person name="Guy L."/>
            <person name="Ettema T.J."/>
        </authorList>
    </citation>
    <scope>NUCLEOTIDE SEQUENCE</scope>
</reference>
<dbReference type="FunFam" id="3.30.54.20:FF:000004">
    <property type="entry name" value="Alanine--tRNA ligase"/>
    <property type="match status" value="1"/>
</dbReference>
<dbReference type="InterPro" id="IPR045864">
    <property type="entry name" value="aa-tRNA-synth_II/BPL/LPL"/>
</dbReference>
<dbReference type="SUPFAM" id="SSF55186">
    <property type="entry name" value="ThrRS/AlaRS common domain"/>
    <property type="match status" value="1"/>
</dbReference>
<dbReference type="EC" id="6.1.1.7" evidence="2"/>
<evidence type="ECO:0000256" key="4">
    <source>
        <dbReference type="ARBA" id="ARBA00022490"/>
    </source>
</evidence>
<dbReference type="Gene3D" id="2.40.30.130">
    <property type="match status" value="1"/>
</dbReference>